<dbReference type="Ensembl" id="ENSLBET00000035635.1">
    <property type="protein sequence ID" value="ENSLBEP00000034155.1"/>
    <property type="gene ID" value="ENSLBEG00000025710.1"/>
</dbReference>
<reference evidence="1" key="1">
    <citation type="submission" date="2025-08" db="UniProtKB">
        <authorList>
            <consortium name="Ensembl"/>
        </authorList>
    </citation>
    <scope>IDENTIFICATION</scope>
</reference>
<dbReference type="AlphaFoldDB" id="A0A3Q3NI48"/>
<evidence type="ECO:0000313" key="2">
    <source>
        <dbReference type="Proteomes" id="UP000261660"/>
    </source>
</evidence>
<dbReference type="GeneTree" id="ENSGT01030000234996"/>
<dbReference type="InParanoid" id="A0A3Q3NI48"/>
<proteinExistence type="predicted"/>
<keyword evidence="2" id="KW-1185">Reference proteome</keyword>
<reference evidence="1" key="2">
    <citation type="submission" date="2025-09" db="UniProtKB">
        <authorList>
            <consortium name="Ensembl"/>
        </authorList>
    </citation>
    <scope>IDENTIFICATION</scope>
</reference>
<dbReference type="Proteomes" id="UP000261660">
    <property type="component" value="Unplaced"/>
</dbReference>
<evidence type="ECO:0000313" key="1">
    <source>
        <dbReference type="Ensembl" id="ENSLBEP00000034155.1"/>
    </source>
</evidence>
<organism evidence="1 2">
    <name type="scientific">Labrus bergylta</name>
    <name type="common">ballan wrasse</name>
    <dbReference type="NCBI Taxonomy" id="56723"/>
    <lineage>
        <taxon>Eukaryota</taxon>
        <taxon>Metazoa</taxon>
        <taxon>Chordata</taxon>
        <taxon>Craniata</taxon>
        <taxon>Vertebrata</taxon>
        <taxon>Euteleostomi</taxon>
        <taxon>Actinopterygii</taxon>
        <taxon>Neopterygii</taxon>
        <taxon>Teleostei</taxon>
        <taxon>Neoteleostei</taxon>
        <taxon>Acanthomorphata</taxon>
        <taxon>Eupercaria</taxon>
        <taxon>Labriformes</taxon>
        <taxon>Labridae</taxon>
        <taxon>Labrus</taxon>
    </lineage>
</organism>
<protein>
    <submittedName>
        <fullName evidence="1">Si:dkey-100n19.2</fullName>
    </submittedName>
</protein>
<accession>A0A3Q3NI48</accession>
<name>A0A3Q3NI48_9LABR</name>
<sequence length="283" mass="31520">MDCLTESEISQIARQQRDVGLQRLSSHFSWSEFCDERRCFHQDFVYDVAMFAAACGFLWPDVIQAAVMAKGIFPKLEGLDVPDLLSLLGAALSECSLNITSVQRHKFTSFLTNACVTRRRLLQAVVGGAVGVSITRLHLEVQLPPTPCALTQGTDLHEWEHQRRQAELTSVLQQKVEELRALRDGSRVRLGEVTVPEDEDLDGQGVLALVRTAVRATKDQMLQSLTQEASLLSDIQQIKLQQAALATRRLHNPALHNTGQISSNPCASLKDFKVELRESHKVL</sequence>